<keyword evidence="4" id="KW-0633">Potassium transport</keyword>
<reference evidence="14 15" key="1">
    <citation type="submission" date="2022-03" db="EMBL/GenBank/DDBJ databases">
        <title>Novel taxa within the pig intestine.</title>
        <authorList>
            <person name="Wylensek D."/>
            <person name="Bishof K."/>
            <person name="Afrizal A."/>
            <person name="Clavel T."/>
        </authorList>
    </citation>
    <scope>NUCLEOTIDE SEQUENCE [LARGE SCALE GENOMIC DNA]</scope>
    <source>
        <strain evidence="14 15">Cla-KB-P134</strain>
    </source>
</reference>
<comment type="caution">
    <text evidence="14">The sequence shown here is derived from an EMBL/GenBank/DDBJ whole genome shotgun (WGS) entry which is preliminary data.</text>
</comment>
<dbReference type="EMBL" id="JALBUS010000003">
    <property type="protein sequence ID" value="MDX8416734.1"/>
    <property type="molecule type" value="Genomic_DNA"/>
</dbReference>
<dbReference type="Proteomes" id="UP001285244">
    <property type="component" value="Unassembled WGS sequence"/>
</dbReference>
<evidence type="ECO:0000313" key="15">
    <source>
        <dbReference type="Proteomes" id="UP001285244"/>
    </source>
</evidence>
<evidence type="ECO:0000256" key="13">
    <source>
        <dbReference type="SAM" id="Phobius"/>
    </source>
</evidence>
<keyword evidence="6" id="KW-0631">Potassium channel</keyword>
<evidence type="ECO:0000256" key="5">
    <source>
        <dbReference type="ARBA" id="ARBA00022692"/>
    </source>
</evidence>
<feature type="transmembrane region" description="Helical" evidence="13">
    <location>
        <begin position="37"/>
        <end position="56"/>
    </location>
</feature>
<keyword evidence="15" id="KW-1185">Reference proteome</keyword>
<keyword evidence="10 13" id="KW-0472">Membrane</keyword>
<organism evidence="14 15">
    <name type="scientific">Absicoccus intestinalis</name>
    <dbReference type="NCBI Taxonomy" id="2926319"/>
    <lineage>
        <taxon>Bacteria</taxon>
        <taxon>Bacillati</taxon>
        <taxon>Bacillota</taxon>
        <taxon>Erysipelotrichia</taxon>
        <taxon>Erysipelotrichales</taxon>
        <taxon>Erysipelotrichaceae</taxon>
        <taxon>Absicoccus</taxon>
    </lineage>
</organism>
<keyword evidence="9" id="KW-0406">Ion transport</keyword>
<evidence type="ECO:0000256" key="4">
    <source>
        <dbReference type="ARBA" id="ARBA00022538"/>
    </source>
</evidence>
<keyword evidence="5 13" id="KW-0812">Transmembrane</keyword>
<evidence type="ECO:0000256" key="7">
    <source>
        <dbReference type="ARBA" id="ARBA00022958"/>
    </source>
</evidence>
<comment type="subcellular location">
    <subcellularLocation>
        <location evidence="1">Membrane</location>
        <topology evidence="1">Multi-pass membrane protein</topology>
    </subcellularLocation>
</comment>
<evidence type="ECO:0000256" key="6">
    <source>
        <dbReference type="ARBA" id="ARBA00022826"/>
    </source>
</evidence>
<sequence length="192" mass="21675">MDKNRVMAFTDAIIAIAATIMVLEMKVPDVGLSMTNLLELVPIFFAYTVSLFLIYFAWRSHHNAFQKADVLTTDTYLINGIWLFLLTLVPFGTGVFGRYPNSNLAAFLYVGIVFLWTFSFQFLDASIVKNNPTAQKDEVMHPMARLILFGGFGLAFLSILIHPFMAFIILAVSNVLMVIRILHEKKKSSELN</sequence>
<accession>A0ABU4WJK6</accession>
<dbReference type="RefSeq" id="WP_320325065.1">
    <property type="nucleotide sequence ID" value="NZ_JALBUS010000003.1"/>
</dbReference>
<keyword evidence="3" id="KW-0813">Transport</keyword>
<dbReference type="InterPro" id="IPR010617">
    <property type="entry name" value="TMEM175-like"/>
</dbReference>
<comment type="similarity">
    <text evidence="2">Belongs to the TMEM175 family.</text>
</comment>
<feature type="transmembrane region" description="Helical" evidence="13">
    <location>
        <begin position="76"/>
        <end position="97"/>
    </location>
</feature>
<evidence type="ECO:0000256" key="1">
    <source>
        <dbReference type="ARBA" id="ARBA00004141"/>
    </source>
</evidence>
<evidence type="ECO:0000256" key="2">
    <source>
        <dbReference type="ARBA" id="ARBA00006920"/>
    </source>
</evidence>
<gene>
    <name evidence="14" type="ORF">MOZ64_02595</name>
</gene>
<comment type="catalytic activity">
    <reaction evidence="12">
        <text>K(+)(in) = K(+)(out)</text>
        <dbReference type="Rhea" id="RHEA:29463"/>
        <dbReference type="ChEBI" id="CHEBI:29103"/>
    </reaction>
</comment>
<keyword evidence="7" id="KW-0630">Potassium</keyword>
<feature type="transmembrane region" description="Helical" evidence="13">
    <location>
        <begin position="146"/>
        <end position="179"/>
    </location>
</feature>
<evidence type="ECO:0000256" key="11">
    <source>
        <dbReference type="ARBA" id="ARBA00023303"/>
    </source>
</evidence>
<evidence type="ECO:0000256" key="8">
    <source>
        <dbReference type="ARBA" id="ARBA00022989"/>
    </source>
</evidence>
<evidence type="ECO:0000256" key="3">
    <source>
        <dbReference type="ARBA" id="ARBA00022448"/>
    </source>
</evidence>
<evidence type="ECO:0000256" key="9">
    <source>
        <dbReference type="ARBA" id="ARBA00023065"/>
    </source>
</evidence>
<keyword evidence="8 13" id="KW-1133">Transmembrane helix</keyword>
<evidence type="ECO:0000313" key="14">
    <source>
        <dbReference type="EMBL" id="MDX8416734.1"/>
    </source>
</evidence>
<feature type="transmembrane region" description="Helical" evidence="13">
    <location>
        <begin position="104"/>
        <end position="123"/>
    </location>
</feature>
<evidence type="ECO:0000256" key="10">
    <source>
        <dbReference type="ARBA" id="ARBA00023136"/>
    </source>
</evidence>
<dbReference type="Pfam" id="PF06736">
    <property type="entry name" value="TMEM175"/>
    <property type="match status" value="1"/>
</dbReference>
<name>A0ABU4WJK6_9FIRM</name>
<keyword evidence="11" id="KW-0407">Ion channel</keyword>
<feature type="transmembrane region" description="Helical" evidence="13">
    <location>
        <begin position="6"/>
        <end position="25"/>
    </location>
</feature>
<evidence type="ECO:0000256" key="12">
    <source>
        <dbReference type="ARBA" id="ARBA00034430"/>
    </source>
</evidence>
<protein>
    <submittedName>
        <fullName evidence="14">TMEM175 family protein</fullName>
    </submittedName>
</protein>
<proteinExistence type="inferred from homology"/>